<organism evidence="4 5">
    <name type="scientific">Moorena bouillonii PNG</name>
    <dbReference type="NCBI Taxonomy" id="568701"/>
    <lineage>
        <taxon>Bacteria</taxon>
        <taxon>Bacillati</taxon>
        <taxon>Cyanobacteriota</taxon>
        <taxon>Cyanophyceae</taxon>
        <taxon>Coleofasciculales</taxon>
        <taxon>Coleofasciculaceae</taxon>
        <taxon>Moorena</taxon>
    </lineage>
</organism>
<keyword evidence="3" id="KW-0812">Transmembrane</keyword>
<keyword evidence="1" id="KW-0175">Coiled coil</keyword>
<accession>A0A1U7N9S3</accession>
<protein>
    <submittedName>
        <fullName evidence="4">Uncharacterized protein</fullName>
    </submittedName>
</protein>
<dbReference type="RefSeq" id="WP_075905003.1">
    <property type="nucleotide sequence ID" value="NZ_MKZS01000001.1"/>
</dbReference>
<keyword evidence="3" id="KW-0472">Membrane</keyword>
<keyword evidence="3" id="KW-1133">Transmembrane helix</keyword>
<evidence type="ECO:0000313" key="5">
    <source>
        <dbReference type="Proteomes" id="UP000186657"/>
    </source>
</evidence>
<proteinExistence type="predicted"/>
<evidence type="ECO:0000256" key="1">
    <source>
        <dbReference type="SAM" id="Coils"/>
    </source>
</evidence>
<dbReference type="EMBL" id="MKZS01000001">
    <property type="protein sequence ID" value="OLT62702.1"/>
    <property type="molecule type" value="Genomic_DNA"/>
</dbReference>
<dbReference type="AlphaFoldDB" id="A0A1U7N9S3"/>
<evidence type="ECO:0000256" key="3">
    <source>
        <dbReference type="SAM" id="Phobius"/>
    </source>
</evidence>
<evidence type="ECO:0000313" key="4">
    <source>
        <dbReference type="EMBL" id="OLT62702.1"/>
    </source>
</evidence>
<comment type="caution">
    <text evidence="4">The sequence shown here is derived from an EMBL/GenBank/DDBJ whole genome shotgun (WGS) entry which is preliminary data.</text>
</comment>
<feature type="transmembrane region" description="Helical" evidence="3">
    <location>
        <begin position="46"/>
        <end position="62"/>
    </location>
</feature>
<reference evidence="4 5" key="1">
    <citation type="submission" date="2016-10" db="EMBL/GenBank/DDBJ databases">
        <title>Comparative genomics uncovers the prolific and rare metabolic potential of the cyanobacterial genus Moorea.</title>
        <authorList>
            <person name="Leao T."/>
            <person name="Castelao G."/>
            <person name="Korobeynikov A."/>
            <person name="Monroe E.A."/>
            <person name="Podell S."/>
            <person name="Glukhov E."/>
            <person name="Allen E."/>
            <person name="Gerwick W.H."/>
            <person name="Gerwick L."/>
        </authorList>
    </citation>
    <scope>NUCLEOTIDE SEQUENCE [LARGE SCALE GENOMIC DNA]</scope>
    <source>
        <strain evidence="4 5">PNG5-198</strain>
    </source>
</reference>
<feature type="transmembrane region" description="Helical" evidence="3">
    <location>
        <begin position="21"/>
        <end position="40"/>
    </location>
</feature>
<feature type="coiled-coil region" evidence="1">
    <location>
        <begin position="200"/>
        <end position="237"/>
    </location>
</feature>
<gene>
    <name evidence="4" type="ORF">BJP37_30410</name>
</gene>
<sequence>MSTVKREEISLYQEAKASLSSLFWQTAQVFTSLLVIFLFAGGSPPGWLVTTSFVVGTVFVFWKENKRTKDGSGEHKQINNNEQKPNKSMVPTYESYKQRKANEVLRRSMAEKETTIDDQSGAQFNINANYVEQTDSVSSEQSYAKQTNMDRESKIQKWQNYLNFALIIIIATAPLFVFGGYKIREFIVANFPTLVGFNSENYLNIQVEALQDKLKELEIENNKLEKKNQELIAAINSTPPVANLAVIERNSTDNNPKNNQLSYEIVEYKGIIYQFKSCQKSPNINLITQSISCAILITTTKENVQLSLYYNSSYGRSRLLEQGKEYVATKVEFGTFSNNRNGVVKNRLIKDVPIEAIITFDGVPLEVNQIDMLQFRSYLNSSYYTGYINTELRDLSVITEN</sequence>
<keyword evidence="5" id="KW-1185">Reference proteome</keyword>
<dbReference type="Proteomes" id="UP000186657">
    <property type="component" value="Unassembled WGS sequence"/>
</dbReference>
<feature type="transmembrane region" description="Helical" evidence="3">
    <location>
        <begin position="161"/>
        <end position="181"/>
    </location>
</feature>
<evidence type="ECO:0000256" key="2">
    <source>
        <dbReference type="SAM" id="MobiDB-lite"/>
    </source>
</evidence>
<name>A0A1U7N9S3_9CYAN</name>
<feature type="region of interest" description="Disordered" evidence="2">
    <location>
        <begin position="69"/>
        <end position="90"/>
    </location>
</feature>